<organism evidence="3 4">
    <name type="scientific">Salix dunnii</name>
    <dbReference type="NCBI Taxonomy" id="1413687"/>
    <lineage>
        <taxon>Eukaryota</taxon>
        <taxon>Viridiplantae</taxon>
        <taxon>Streptophyta</taxon>
        <taxon>Embryophyta</taxon>
        <taxon>Tracheophyta</taxon>
        <taxon>Spermatophyta</taxon>
        <taxon>Magnoliopsida</taxon>
        <taxon>eudicotyledons</taxon>
        <taxon>Gunneridae</taxon>
        <taxon>Pentapetalae</taxon>
        <taxon>rosids</taxon>
        <taxon>fabids</taxon>
        <taxon>Malpighiales</taxon>
        <taxon>Salicaceae</taxon>
        <taxon>Saliceae</taxon>
        <taxon>Salix</taxon>
    </lineage>
</organism>
<evidence type="ECO:0000313" key="4">
    <source>
        <dbReference type="Proteomes" id="UP000657918"/>
    </source>
</evidence>
<keyword evidence="2" id="KW-0812">Transmembrane</keyword>
<feature type="transmembrane region" description="Helical" evidence="2">
    <location>
        <begin position="233"/>
        <end position="252"/>
    </location>
</feature>
<dbReference type="OrthoDB" id="1939300at2759"/>
<feature type="region of interest" description="Disordered" evidence="1">
    <location>
        <begin position="146"/>
        <end position="231"/>
    </location>
</feature>
<feature type="compositionally biased region" description="Basic residues" evidence="1">
    <location>
        <begin position="221"/>
        <end position="231"/>
    </location>
</feature>
<feature type="compositionally biased region" description="Basic and acidic residues" evidence="1">
    <location>
        <begin position="171"/>
        <end position="199"/>
    </location>
</feature>
<evidence type="ECO:0008006" key="5">
    <source>
        <dbReference type="Google" id="ProtNLM"/>
    </source>
</evidence>
<feature type="region of interest" description="Disordered" evidence="1">
    <location>
        <begin position="1"/>
        <end position="29"/>
    </location>
</feature>
<evidence type="ECO:0000256" key="2">
    <source>
        <dbReference type="SAM" id="Phobius"/>
    </source>
</evidence>
<keyword evidence="2" id="KW-1133">Transmembrane helix</keyword>
<name>A0A835JMJ5_9ROSI</name>
<dbReference type="Proteomes" id="UP000657918">
    <property type="component" value="Unassembled WGS sequence"/>
</dbReference>
<dbReference type="InterPro" id="IPR040256">
    <property type="entry name" value="At4g02000-like"/>
</dbReference>
<keyword evidence="4" id="KW-1185">Reference proteome</keyword>
<gene>
    <name evidence="3" type="ORF">SADUNF_Sadunf12G0031300</name>
</gene>
<proteinExistence type="predicted"/>
<reference evidence="3 4" key="1">
    <citation type="submission" date="2020-10" db="EMBL/GenBank/DDBJ databases">
        <title>Plant Genome Project.</title>
        <authorList>
            <person name="Zhang R.-G."/>
        </authorList>
    </citation>
    <scope>NUCLEOTIDE SEQUENCE [LARGE SCALE GENOMIC DNA]</scope>
    <source>
        <strain evidence="3">FAFU-HL-1</strain>
        <tissue evidence="3">Leaf</tissue>
    </source>
</reference>
<dbReference type="PANTHER" id="PTHR31286:SF99">
    <property type="entry name" value="DUF4283 DOMAIN-CONTAINING PROTEIN"/>
    <property type="match status" value="1"/>
</dbReference>
<keyword evidence="2" id="KW-0472">Membrane</keyword>
<dbReference type="PANTHER" id="PTHR31286">
    <property type="entry name" value="GLYCINE-RICH CELL WALL STRUCTURAL PROTEIN 1.8-LIKE"/>
    <property type="match status" value="1"/>
</dbReference>
<feature type="compositionally biased region" description="Polar residues" evidence="1">
    <location>
        <begin position="157"/>
        <end position="168"/>
    </location>
</feature>
<accession>A0A835JMJ5</accession>
<comment type="caution">
    <text evidence="3">The sequence shown here is derived from an EMBL/GenBank/DDBJ whole genome shotgun (WGS) entry which is preliminary data.</text>
</comment>
<protein>
    <recommendedName>
        <fullName evidence="5">DUF4283 domain-containing protein</fullName>
    </recommendedName>
</protein>
<sequence length="295" mass="32607">MIRERGNTNGKHLPHPPQRQNAGRKAPTSWAEKVKVTNATTWFTLEPMSRPIASHQLGLSMVASIVGTLLSCDEPTHRYTRLEYARICVEIDAALPYVHQFEVLTALSPSLIPIQVEYEWKPSRCDTCKVFGHTCAERAEDEATRVPYSQVERGETDMSSIQASTLPQNDKGGDIDQTKMKGKELVCTENNSLREDVRESSTSMPSESPFGHAEDSPLPSPKKKKKRGKHRKITGVISPTMIVVTLVGFSWGGTRKPVTLLVSTLSLNGSPVKTIVLIIKGEELTYIVITINVDG</sequence>
<evidence type="ECO:0000313" key="3">
    <source>
        <dbReference type="EMBL" id="KAF9671283.1"/>
    </source>
</evidence>
<dbReference type="AlphaFoldDB" id="A0A835JMJ5"/>
<dbReference type="EMBL" id="JADGMS010000012">
    <property type="protein sequence ID" value="KAF9671283.1"/>
    <property type="molecule type" value="Genomic_DNA"/>
</dbReference>
<evidence type="ECO:0000256" key="1">
    <source>
        <dbReference type="SAM" id="MobiDB-lite"/>
    </source>
</evidence>